<comment type="similarity">
    <text evidence="2">Belongs to the type-I restriction system S methylase family.</text>
</comment>
<dbReference type="InterPro" id="IPR044946">
    <property type="entry name" value="Restrct_endonuc_typeI_TRD_sf"/>
</dbReference>
<sequence length="1073" mass="124135">MITKENLRNVLKELDFDYNKTADTYYRAFIGKKCEIRVNFKDKSISYPETEGFKVNDRTTCNFDHPENFVVLECVCRLLEKGYRPEHIELEKRWNLGHDAKGGKADICVYNKDGKDMLLIIECKTFGSEHNKALKQLKEDGGQLFSYWQQERSTQWLSLYTSDFQDDKVVYENKIIHCIDDDEVRKLAKKDKSQKLYENARTVQDLFEVWDETYDKRILNKGVIFGEESSAYQIGIPPLRKKHLIEFTDDGVVNKFEEILRHNNVSDKENAFNRLIALFICKLVDEIQKNDDDIVEFQYKMGETYESLQDRLQRLHQEGMEKFMREEIYYIPDDYAEKLFANKLNAKNRTAAIEDLQNTIRILKFYSNNDFAFKDVHNEQLFYQNGKVLVEVVELFQGYRIVYPSKQQFLGDLFEQLLNKGFKQNEGQFFTPMPITRFVWDCLPLEKIIASKSGFKFPKVIDYACGAGHFLTEGIEAINAFFQYHGKAKRIDNNTWVEHSIFGVEKDYRLARVAKVSLYMNGAGLGNIKFGDGLESYPEEEIKNGSFDILVANPPYSVSGFRTHLNVKDEDFNLLKRKLISNDAKEIETLFVERISQLLKPCGIAAVILPAPILDNESACYIGARELLLQNFYLRSVVQFGNQTFGATGTNTVVLFLEKYDEPPQKKELVKDSVNAILAGNIAEDWGDEKIFKAYLEQINVTEELYKSFIDETASFEALRTDEYFAQYIDWFEKQKQKKREPQNFYKRVKEKEWEKIFYYTLAYSQKLAVISAPENNKEQKEFLGYEWSNRNGKEGIKIRKNGGQLYDDANRYSNNTLAAAIQSMFNGNDYSLPEEIEKYHELFDLQDLIDFRKVPFNKKINLSVGKQIEIQSRYPMVSLGGGHGVCDIRIGGTPSRDNAKYFTGTNLWVSVAEMRGQVITDTKEKITDEGIKKSNVKLIPAGTTLLSFKLSIGKTAIAGRDLYTNEAIAALVPNDPTQICNEYLFALFHAEIIDLKNVGNKAFGKSLNSKYLKNEVKIPLPPMTIQQQLVKECKTIDKEFNQTRMSKEEYKNKITEIFNRLGVILKQNDSEE</sequence>
<dbReference type="AlphaFoldDB" id="A0A380S7X5"/>
<evidence type="ECO:0000259" key="7">
    <source>
        <dbReference type="Pfam" id="PF13588"/>
    </source>
</evidence>
<dbReference type="InterPro" id="IPR052916">
    <property type="entry name" value="Type-I_RE_MTase_Subunit"/>
</dbReference>
<keyword evidence="4" id="KW-0238">DNA-binding</keyword>
<evidence type="ECO:0000256" key="3">
    <source>
        <dbReference type="ARBA" id="ARBA00022747"/>
    </source>
</evidence>
<reference evidence="8 9" key="1">
    <citation type="submission" date="2017-08" db="EMBL/GenBank/DDBJ databases">
        <authorList>
            <person name="de Groot N.N."/>
        </authorList>
    </citation>
    <scope>NUCLEOTIDE SEQUENCE [LARGE SCALE GENOMIC DNA]</scope>
    <source>
        <strain evidence="8 9">HM2</strain>
    </source>
</reference>
<evidence type="ECO:0000256" key="4">
    <source>
        <dbReference type="ARBA" id="ARBA00023125"/>
    </source>
</evidence>
<dbReference type="SUPFAM" id="SSF53335">
    <property type="entry name" value="S-adenosyl-L-methionine-dependent methyltransferases"/>
    <property type="match status" value="1"/>
</dbReference>
<name>A0A380S7X5_FIBSU</name>
<comment type="similarity">
    <text evidence="1">Belongs to the N(4)/N(6)-methyltransferase family.</text>
</comment>
<evidence type="ECO:0000259" key="6">
    <source>
        <dbReference type="Pfam" id="PF02384"/>
    </source>
</evidence>
<dbReference type="EMBL" id="UHJL01000003">
    <property type="protein sequence ID" value="SUQ24828.1"/>
    <property type="molecule type" value="Genomic_DNA"/>
</dbReference>
<dbReference type="InterPro" id="IPR000055">
    <property type="entry name" value="Restrct_endonuc_typeI_TRD"/>
</dbReference>
<feature type="domain" description="DNA methylase adenine-specific" evidence="6">
    <location>
        <begin position="407"/>
        <end position="692"/>
    </location>
</feature>
<feature type="domain" description="Type I restriction enzyme R protein N-terminal" evidence="7">
    <location>
        <begin position="75"/>
        <end position="138"/>
    </location>
</feature>
<evidence type="ECO:0000313" key="8">
    <source>
        <dbReference type="EMBL" id="SUQ24828.1"/>
    </source>
</evidence>
<protein>
    <submittedName>
        <fullName evidence="8">Type I restriction-modification system, DNA methylase subunit</fullName>
    </submittedName>
</protein>
<dbReference type="InterPro" id="IPR002052">
    <property type="entry name" value="DNA_methylase_N6_adenine_CS"/>
</dbReference>
<organism evidence="8 9">
    <name type="scientific">Fibrobacter succinogenes</name>
    <name type="common">Bacteroides succinogenes</name>
    <dbReference type="NCBI Taxonomy" id="833"/>
    <lineage>
        <taxon>Bacteria</taxon>
        <taxon>Pseudomonadati</taxon>
        <taxon>Fibrobacterota</taxon>
        <taxon>Fibrobacteria</taxon>
        <taxon>Fibrobacterales</taxon>
        <taxon>Fibrobacteraceae</taxon>
        <taxon>Fibrobacter</taxon>
    </lineage>
</organism>
<dbReference type="InterPro" id="IPR029464">
    <property type="entry name" value="HSDR_N"/>
</dbReference>
<accession>A0A380S7X5</accession>
<dbReference type="InterPro" id="IPR003356">
    <property type="entry name" value="DNA_methylase_A-5"/>
</dbReference>
<dbReference type="GO" id="GO:0009307">
    <property type="term" value="P:DNA restriction-modification system"/>
    <property type="evidence" value="ECO:0007669"/>
    <property type="project" value="UniProtKB-KW"/>
</dbReference>
<evidence type="ECO:0000256" key="2">
    <source>
        <dbReference type="ARBA" id="ARBA00010923"/>
    </source>
</evidence>
<keyword evidence="8" id="KW-0489">Methyltransferase</keyword>
<dbReference type="GO" id="GO:0008170">
    <property type="term" value="F:N-methyltransferase activity"/>
    <property type="evidence" value="ECO:0007669"/>
    <property type="project" value="InterPro"/>
</dbReference>
<proteinExistence type="inferred from homology"/>
<dbReference type="Pfam" id="PF02384">
    <property type="entry name" value="N6_Mtase"/>
    <property type="match status" value="1"/>
</dbReference>
<dbReference type="Gene3D" id="3.90.220.20">
    <property type="entry name" value="DNA methylase specificity domains"/>
    <property type="match status" value="1"/>
</dbReference>
<dbReference type="PRINTS" id="PR00507">
    <property type="entry name" value="N12N6MTFRASE"/>
</dbReference>
<gene>
    <name evidence="8" type="ORF">SAMN05661053_2242</name>
</gene>
<keyword evidence="8" id="KW-0808">Transferase</keyword>
<dbReference type="RefSeq" id="WP_109573209.1">
    <property type="nucleotide sequence ID" value="NZ_UHJL01000003.1"/>
</dbReference>
<dbReference type="GO" id="GO:0003677">
    <property type="term" value="F:DNA binding"/>
    <property type="evidence" value="ECO:0007669"/>
    <property type="project" value="UniProtKB-KW"/>
</dbReference>
<dbReference type="PANTHER" id="PTHR42998">
    <property type="entry name" value="TYPE I RESTRICTION ENZYME HINDVIIP M PROTEIN-RELATED"/>
    <property type="match status" value="1"/>
</dbReference>
<keyword evidence="3" id="KW-0680">Restriction system</keyword>
<dbReference type="Proteomes" id="UP000255423">
    <property type="component" value="Unassembled WGS sequence"/>
</dbReference>
<dbReference type="CDD" id="cd17244">
    <property type="entry name" value="RMtype1_S_Apa101655I-TRD2-CR2_like"/>
    <property type="match status" value="1"/>
</dbReference>
<dbReference type="SUPFAM" id="SSF116734">
    <property type="entry name" value="DNA methylase specificity domain"/>
    <property type="match status" value="1"/>
</dbReference>
<dbReference type="Pfam" id="PF13588">
    <property type="entry name" value="HSDR_N_2"/>
    <property type="match status" value="1"/>
</dbReference>
<dbReference type="GO" id="GO:0032259">
    <property type="term" value="P:methylation"/>
    <property type="evidence" value="ECO:0007669"/>
    <property type="project" value="UniProtKB-KW"/>
</dbReference>
<dbReference type="PROSITE" id="PS00092">
    <property type="entry name" value="N6_MTASE"/>
    <property type="match status" value="1"/>
</dbReference>
<evidence type="ECO:0000259" key="5">
    <source>
        <dbReference type="Pfam" id="PF01420"/>
    </source>
</evidence>
<evidence type="ECO:0000256" key="1">
    <source>
        <dbReference type="ARBA" id="ARBA00006594"/>
    </source>
</evidence>
<dbReference type="Gene3D" id="3.40.50.150">
    <property type="entry name" value="Vaccinia Virus protein VP39"/>
    <property type="match status" value="1"/>
</dbReference>
<dbReference type="InterPro" id="IPR029063">
    <property type="entry name" value="SAM-dependent_MTases_sf"/>
</dbReference>
<dbReference type="Pfam" id="PF01420">
    <property type="entry name" value="Methylase_S"/>
    <property type="match status" value="1"/>
</dbReference>
<feature type="domain" description="Type I restriction modification DNA specificity" evidence="5">
    <location>
        <begin position="885"/>
        <end position="1045"/>
    </location>
</feature>
<dbReference type="PANTHER" id="PTHR42998:SF1">
    <property type="entry name" value="TYPE I RESTRICTION ENZYME HINDI METHYLASE SUBUNIT"/>
    <property type="match status" value="1"/>
</dbReference>
<evidence type="ECO:0000313" key="9">
    <source>
        <dbReference type="Proteomes" id="UP000255423"/>
    </source>
</evidence>